<dbReference type="EMBL" id="KV878213">
    <property type="protein sequence ID" value="OJJ34570.1"/>
    <property type="molecule type" value="Genomic_DNA"/>
</dbReference>
<protein>
    <recommendedName>
        <fullName evidence="3">DUF7730 domain-containing protein</fullName>
    </recommendedName>
</protein>
<evidence type="ECO:0000256" key="1">
    <source>
        <dbReference type="SAM" id="MobiDB-lite"/>
    </source>
</evidence>
<dbReference type="STRING" id="1073089.A0A1L9RI10"/>
<accession>A0A1L9RI10</accession>
<organism evidence="4 5">
    <name type="scientific">Aspergillus wentii DTO 134E9</name>
    <dbReference type="NCBI Taxonomy" id="1073089"/>
    <lineage>
        <taxon>Eukaryota</taxon>
        <taxon>Fungi</taxon>
        <taxon>Dikarya</taxon>
        <taxon>Ascomycota</taxon>
        <taxon>Pezizomycotina</taxon>
        <taxon>Eurotiomycetes</taxon>
        <taxon>Eurotiomycetidae</taxon>
        <taxon>Eurotiales</taxon>
        <taxon>Aspergillaceae</taxon>
        <taxon>Aspergillus</taxon>
        <taxon>Aspergillus subgen. Cremei</taxon>
    </lineage>
</organism>
<evidence type="ECO:0000256" key="2">
    <source>
        <dbReference type="SAM" id="Phobius"/>
    </source>
</evidence>
<feature type="domain" description="DUF7730" evidence="3">
    <location>
        <begin position="74"/>
        <end position="260"/>
    </location>
</feature>
<dbReference type="RefSeq" id="XP_040688246.1">
    <property type="nucleotide sequence ID" value="XM_040839110.1"/>
</dbReference>
<dbReference type="InterPro" id="IPR056632">
    <property type="entry name" value="DUF7730"/>
</dbReference>
<dbReference type="AlphaFoldDB" id="A0A1L9RI10"/>
<dbReference type="GeneID" id="63754958"/>
<dbReference type="PANTHER" id="PTHR38790">
    <property type="entry name" value="2EXR DOMAIN-CONTAINING PROTEIN-RELATED"/>
    <property type="match status" value="1"/>
</dbReference>
<gene>
    <name evidence="4" type="ORF">ASPWEDRAFT_70236</name>
</gene>
<feature type="transmembrane region" description="Helical" evidence="2">
    <location>
        <begin position="6"/>
        <end position="28"/>
    </location>
</feature>
<evidence type="ECO:0000313" key="4">
    <source>
        <dbReference type="EMBL" id="OJJ34570.1"/>
    </source>
</evidence>
<proteinExistence type="predicted"/>
<evidence type="ECO:0000313" key="5">
    <source>
        <dbReference type="Proteomes" id="UP000184383"/>
    </source>
</evidence>
<keyword evidence="2" id="KW-0472">Membrane</keyword>
<evidence type="ECO:0000259" key="3">
    <source>
        <dbReference type="Pfam" id="PF24864"/>
    </source>
</evidence>
<dbReference type="VEuPathDB" id="FungiDB:ASPWEDRAFT_70236"/>
<dbReference type="Pfam" id="PF24864">
    <property type="entry name" value="DUF7730"/>
    <property type="match status" value="1"/>
</dbReference>
<keyword evidence="2" id="KW-1133">Transmembrane helix</keyword>
<feature type="region of interest" description="Disordered" evidence="1">
    <location>
        <begin position="33"/>
        <end position="70"/>
    </location>
</feature>
<reference evidence="5" key="1">
    <citation type="journal article" date="2017" name="Genome Biol.">
        <title>Comparative genomics reveals high biological diversity and specific adaptations in the industrially and medically important fungal genus Aspergillus.</title>
        <authorList>
            <person name="de Vries R.P."/>
            <person name="Riley R."/>
            <person name="Wiebenga A."/>
            <person name="Aguilar-Osorio G."/>
            <person name="Amillis S."/>
            <person name="Uchima C.A."/>
            <person name="Anderluh G."/>
            <person name="Asadollahi M."/>
            <person name="Askin M."/>
            <person name="Barry K."/>
            <person name="Battaglia E."/>
            <person name="Bayram O."/>
            <person name="Benocci T."/>
            <person name="Braus-Stromeyer S.A."/>
            <person name="Caldana C."/>
            <person name="Canovas D."/>
            <person name="Cerqueira G.C."/>
            <person name="Chen F."/>
            <person name="Chen W."/>
            <person name="Choi C."/>
            <person name="Clum A."/>
            <person name="Dos Santos R.A."/>
            <person name="Damasio A.R."/>
            <person name="Diallinas G."/>
            <person name="Emri T."/>
            <person name="Fekete E."/>
            <person name="Flipphi M."/>
            <person name="Freyberg S."/>
            <person name="Gallo A."/>
            <person name="Gournas C."/>
            <person name="Habgood R."/>
            <person name="Hainaut M."/>
            <person name="Harispe M.L."/>
            <person name="Henrissat B."/>
            <person name="Hilden K.S."/>
            <person name="Hope R."/>
            <person name="Hossain A."/>
            <person name="Karabika E."/>
            <person name="Karaffa L."/>
            <person name="Karanyi Z."/>
            <person name="Krasevec N."/>
            <person name="Kuo A."/>
            <person name="Kusch H."/>
            <person name="LaButti K."/>
            <person name="Lagendijk E.L."/>
            <person name="Lapidus A."/>
            <person name="Levasseur A."/>
            <person name="Lindquist E."/>
            <person name="Lipzen A."/>
            <person name="Logrieco A.F."/>
            <person name="MacCabe A."/>
            <person name="Maekelae M.R."/>
            <person name="Malavazi I."/>
            <person name="Melin P."/>
            <person name="Meyer V."/>
            <person name="Mielnichuk N."/>
            <person name="Miskei M."/>
            <person name="Molnar A.P."/>
            <person name="Mule G."/>
            <person name="Ngan C.Y."/>
            <person name="Orejas M."/>
            <person name="Orosz E."/>
            <person name="Ouedraogo J.P."/>
            <person name="Overkamp K.M."/>
            <person name="Park H.-S."/>
            <person name="Perrone G."/>
            <person name="Piumi F."/>
            <person name="Punt P.J."/>
            <person name="Ram A.F."/>
            <person name="Ramon A."/>
            <person name="Rauscher S."/>
            <person name="Record E."/>
            <person name="Riano-Pachon D.M."/>
            <person name="Robert V."/>
            <person name="Roehrig J."/>
            <person name="Ruller R."/>
            <person name="Salamov A."/>
            <person name="Salih N.S."/>
            <person name="Samson R.A."/>
            <person name="Sandor E."/>
            <person name="Sanguinetti M."/>
            <person name="Schuetze T."/>
            <person name="Sepcic K."/>
            <person name="Shelest E."/>
            <person name="Sherlock G."/>
            <person name="Sophianopoulou V."/>
            <person name="Squina F.M."/>
            <person name="Sun H."/>
            <person name="Susca A."/>
            <person name="Todd R.B."/>
            <person name="Tsang A."/>
            <person name="Unkles S.E."/>
            <person name="van de Wiele N."/>
            <person name="van Rossen-Uffink D."/>
            <person name="Oliveira J.V."/>
            <person name="Vesth T.C."/>
            <person name="Visser J."/>
            <person name="Yu J.-H."/>
            <person name="Zhou M."/>
            <person name="Andersen M.R."/>
            <person name="Archer D.B."/>
            <person name="Baker S.E."/>
            <person name="Benoit I."/>
            <person name="Brakhage A.A."/>
            <person name="Braus G.H."/>
            <person name="Fischer R."/>
            <person name="Frisvad J.C."/>
            <person name="Goldman G.H."/>
            <person name="Houbraken J."/>
            <person name="Oakley B."/>
            <person name="Pocsi I."/>
            <person name="Scazzocchio C."/>
            <person name="Seiboth B."/>
            <person name="vanKuyk P.A."/>
            <person name="Wortman J."/>
            <person name="Dyer P.S."/>
            <person name="Grigoriev I.V."/>
        </authorList>
    </citation>
    <scope>NUCLEOTIDE SEQUENCE [LARGE SCALE GENOMIC DNA]</scope>
    <source>
        <strain evidence="5">DTO 134E9</strain>
    </source>
</reference>
<keyword evidence="5" id="KW-1185">Reference proteome</keyword>
<dbReference type="Proteomes" id="UP000184383">
    <property type="component" value="Unassembled WGS sequence"/>
</dbReference>
<dbReference type="PANTHER" id="PTHR38790:SF9">
    <property type="entry name" value="F-BOX DOMAIN-CONTAINING PROTEIN"/>
    <property type="match status" value="1"/>
</dbReference>
<name>A0A1L9RI10_ASPWE</name>
<dbReference type="OrthoDB" id="4757095at2759"/>
<keyword evidence="2" id="KW-0812">Transmembrane</keyword>
<sequence length="344" mass="39823">MKLSDILLYPVILVGGTCIIYVLTPLIVHSRSKRHRRQHGERHTTRPKGLPPRKRALSLPLPELPKKSKQKSYAQNECLLFKLPPEIRRLIYKEILAPEDGSVLHVASSHKRLRSMRCHEWNPRIRDWEHRCWGEVVMDGSTKSFWGYRCSKAGNIMGLLQSCRRIYSEAIDVLYTDNVLNVRQTRTVADLPKAMLPHRFQAIRSLHIDVPVDFAFPNDGFFSLEYSAWPLDVGEFWMEAWQAIAQMSGLQDLRVSFSLTRDVIVIPDTESYINIFRPMAELRVPKYVVEFYWAVDLVDVIKAYEDGLPFSIEIKDPELEIRYDDNAGGLPVFIRNGVWDGFVL</sequence>